<dbReference type="InterPro" id="IPR005511">
    <property type="entry name" value="SMP-30"/>
</dbReference>
<dbReference type="OrthoDB" id="423498at2759"/>
<keyword evidence="3" id="KW-0479">Metal-binding</keyword>
<keyword evidence="6" id="KW-1185">Reference proteome</keyword>
<evidence type="ECO:0000256" key="3">
    <source>
        <dbReference type="PIRSR" id="PIRSR605511-2"/>
    </source>
</evidence>
<dbReference type="PRINTS" id="PR01790">
    <property type="entry name" value="SMP30FAMILY"/>
</dbReference>
<evidence type="ECO:0000256" key="1">
    <source>
        <dbReference type="ARBA" id="ARBA00008853"/>
    </source>
</evidence>
<feature type="active site" description="Proton donor/acceptor" evidence="2">
    <location>
        <position position="224"/>
    </location>
</feature>
<dbReference type="AlphaFoldDB" id="A0A8H7W634"/>
<feature type="binding site" evidence="3">
    <location>
        <position position="224"/>
    </location>
    <ligand>
        <name>a divalent metal cation</name>
        <dbReference type="ChEBI" id="CHEBI:60240"/>
    </ligand>
</feature>
<dbReference type="PANTHER" id="PTHR10907">
    <property type="entry name" value="REGUCALCIN"/>
    <property type="match status" value="1"/>
</dbReference>
<dbReference type="Proteomes" id="UP000664132">
    <property type="component" value="Unassembled WGS sequence"/>
</dbReference>
<reference evidence="5" key="1">
    <citation type="submission" date="2021-02" db="EMBL/GenBank/DDBJ databases">
        <title>Genome sequence Cadophora malorum strain M34.</title>
        <authorList>
            <person name="Stefanovic E."/>
            <person name="Vu D."/>
            <person name="Scully C."/>
            <person name="Dijksterhuis J."/>
            <person name="Roader J."/>
            <person name="Houbraken J."/>
        </authorList>
    </citation>
    <scope>NUCLEOTIDE SEQUENCE</scope>
    <source>
        <strain evidence="5">M34</strain>
    </source>
</reference>
<accession>A0A8H7W634</accession>
<sequence length="317" mass="35046">MSTIITPFHTPPHPMTLGEAPLYRHSDSTLHWVDPLISPSELHILPIHPLTGSPTGPSRILQLSDSVSVFYFRKNVKGSYICAYYAGIALMDEETGKLEILREIIAEGERGERRFNDGGVDAKGRFWAVEIDKKAVAFGLGGPPESYGKPRGRLWRYDPDGSLHQKFEGVVCGNGIDWSPDNKTFYLNDSVGQMVYAFDFDLEKGEISNRRTLVDFHGMEGEPDGMVVDTDGNLWIAVYGTNRVMVFDPTGKRIKELVFSGQRLTCPTWGGENHDILFVTSAKGGDGIEGKADEGGNMFTYKVVDGPKGKPEHEFAG</sequence>
<dbReference type="Pfam" id="PF08450">
    <property type="entry name" value="SGL"/>
    <property type="match status" value="1"/>
</dbReference>
<feature type="binding site" evidence="3">
    <location>
        <position position="114"/>
    </location>
    <ligand>
        <name>substrate</name>
    </ligand>
</feature>
<evidence type="ECO:0000313" key="6">
    <source>
        <dbReference type="Proteomes" id="UP000664132"/>
    </source>
</evidence>
<evidence type="ECO:0000313" key="5">
    <source>
        <dbReference type="EMBL" id="KAG4418510.1"/>
    </source>
</evidence>
<comment type="cofactor">
    <cofactor evidence="3">
        <name>Zn(2+)</name>
        <dbReference type="ChEBI" id="CHEBI:29105"/>
    </cofactor>
    <text evidence="3">Binds 1 divalent metal cation per subunit.</text>
</comment>
<protein>
    <recommendedName>
        <fullName evidence="4">SMP-30/Gluconolactonase/LRE-like region domain-containing protein</fullName>
    </recommendedName>
</protein>
<dbReference type="InterPro" id="IPR011042">
    <property type="entry name" value="6-blade_b-propeller_TolB-like"/>
</dbReference>
<dbReference type="GO" id="GO:0005509">
    <property type="term" value="F:calcium ion binding"/>
    <property type="evidence" value="ECO:0007669"/>
    <property type="project" value="TreeGrafter"/>
</dbReference>
<feature type="binding site" evidence="3">
    <location>
        <position position="116"/>
    </location>
    <ligand>
        <name>substrate</name>
    </ligand>
</feature>
<keyword evidence="3" id="KW-0862">Zinc</keyword>
<proteinExistence type="inferred from homology"/>
<feature type="domain" description="SMP-30/Gluconolactonase/LRE-like region" evidence="4">
    <location>
        <begin position="17"/>
        <end position="282"/>
    </location>
</feature>
<dbReference type="GO" id="GO:0004341">
    <property type="term" value="F:gluconolactonase activity"/>
    <property type="evidence" value="ECO:0007669"/>
    <property type="project" value="TreeGrafter"/>
</dbReference>
<evidence type="ECO:0000256" key="2">
    <source>
        <dbReference type="PIRSR" id="PIRSR605511-1"/>
    </source>
</evidence>
<comment type="caution">
    <text evidence="5">The sequence shown here is derived from an EMBL/GenBank/DDBJ whole genome shotgun (WGS) entry which is preliminary data.</text>
</comment>
<evidence type="ECO:0000259" key="4">
    <source>
        <dbReference type="Pfam" id="PF08450"/>
    </source>
</evidence>
<dbReference type="SUPFAM" id="SSF63829">
    <property type="entry name" value="Calcium-dependent phosphotriesterase"/>
    <property type="match status" value="1"/>
</dbReference>
<dbReference type="InterPro" id="IPR013658">
    <property type="entry name" value="SGL"/>
</dbReference>
<name>A0A8H7W634_9HELO</name>
<dbReference type="EMBL" id="JAFJYH010000126">
    <property type="protein sequence ID" value="KAG4418510.1"/>
    <property type="molecule type" value="Genomic_DNA"/>
</dbReference>
<dbReference type="PANTHER" id="PTHR10907:SF47">
    <property type="entry name" value="REGUCALCIN"/>
    <property type="match status" value="1"/>
</dbReference>
<comment type="similarity">
    <text evidence="1">Belongs to the SMP-30/CGR1 family.</text>
</comment>
<gene>
    <name evidence="5" type="ORF">IFR04_008313</name>
</gene>
<organism evidence="5 6">
    <name type="scientific">Cadophora malorum</name>
    <dbReference type="NCBI Taxonomy" id="108018"/>
    <lineage>
        <taxon>Eukaryota</taxon>
        <taxon>Fungi</taxon>
        <taxon>Dikarya</taxon>
        <taxon>Ascomycota</taxon>
        <taxon>Pezizomycotina</taxon>
        <taxon>Leotiomycetes</taxon>
        <taxon>Helotiales</taxon>
        <taxon>Ploettnerulaceae</taxon>
        <taxon>Cadophora</taxon>
    </lineage>
</organism>
<feature type="binding site" evidence="3">
    <location>
        <position position="174"/>
    </location>
    <ligand>
        <name>a divalent metal cation</name>
        <dbReference type="ChEBI" id="CHEBI:60240"/>
    </ligand>
</feature>
<feature type="binding site" evidence="3">
    <location>
        <position position="19"/>
    </location>
    <ligand>
        <name>a divalent metal cation</name>
        <dbReference type="ChEBI" id="CHEBI:60240"/>
    </ligand>
</feature>
<dbReference type="Gene3D" id="2.120.10.30">
    <property type="entry name" value="TolB, C-terminal domain"/>
    <property type="match status" value="1"/>
</dbReference>